<evidence type="ECO:0000256" key="1">
    <source>
        <dbReference type="SAM" id="MobiDB-lite"/>
    </source>
</evidence>
<evidence type="ECO:0000313" key="2">
    <source>
        <dbReference type="EMBL" id="NYJ04373.1"/>
    </source>
</evidence>
<evidence type="ECO:0000313" key="3">
    <source>
        <dbReference type="Proteomes" id="UP000541969"/>
    </source>
</evidence>
<gene>
    <name evidence="2" type="ORF">GGQ55_000651</name>
</gene>
<proteinExistence type="predicted"/>
<sequence length="58" mass="6187">MSESTPTGRSDDPDTDVTARPTSEDDDRRAGFGTSITDQDALDVAASDDITLRLSEGR</sequence>
<keyword evidence="3" id="KW-1185">Reference proteome</keyword>
<dbReference type="RefSeq" id="WP_179715100.1">
    <property type="nucleotide sequence ID" value="NZ_JACBZT010000001.1"/>
</dbReference>
<comment type="caution">
    <text evidence="2">The sequence shown here is derived from an EMBL/GenBank/DDBJ whole genome shotgun (WGS) entry which is preliminary data.</text>
</comment>
<dbReference type="EMBL" id="JACBZT010000001">
    <property type="protein sequence ID" value="NYJ04373.1"/>
    <property type="molecule type" value="Genomic_DNA"/>
</dbReference>
<dbReference type="AlphaFoldDB" id="A0A853CE08"/>
<name>A0A853CE08_9ACTN</name>
<reference evidence="2 3" key="1">
    <citation type="submission" date="2020-07" db="EMBL/GenBank/DDBJ databases">
        <title>Sequencing the genomes of 1000 actinobacteria strains.</title>
        <authorList>
            <person name="Klenk H.-P."/>
        </authorList>
    </citation>
    <scope>NUCLEOTIDE SEQUENCE [LARGE SCALE GENOMIC DNA]</scope>
    <source>
        <strain evidence="2 3">DSM 104001</strain>
    </source>
</reference>
<feature type="region of interest" description="Disordered" evidence="1">
    <location>
        <begin position="1"/>
        <end position="39"/>
    </location>
</feature>
<accession>A0A853CE08</accession>
<dbReference type="Proteomes" id="UP000541969">
    <property type="component" value="Unassembled WGS sequence"/>
</dbReference>
<protein>
    <submittedName>
        <fullName evidence="2">Uncharacterized protein</fullName>
    </submittedName>
</protein>
<organism evidence="2 3">
    <name type="scientific">Petropleomorpha daqingensis</name>
    <dbReference type="NCBI Taxonomy" id="2026353"/>
    <lineage>
        <taxon>Bacteria</taxon>
        <taxon>Bacillati</taxon>
        <taxon>Actinomycetota</taxon>
        <taxon>Actinomycetes</taxon>
        <taxon>Geodermatophilales</taxon>
        <taxon>Geodermatophilaceae</taxon>
        <taxon>Petropleomorpha</taxon>
    </lineage>
</organism>